<evidence type="ECO:0000313" key="3">
    <source>
        <dbReference type="Proteomes" id="UP000308730"/>
    </source>
</evidence>
<dbReference type="Proteomes" id="UP000308730">
    <property type="component" value="Unassembled WGS sequence"/>
</dbReference>
<feature type="compositionally biased region" description="Basic and acidic residues" evidence="1">
    <location>
        <begin position="160"/>
        <end position="169"/>
    </location>
</feature>
<comment type="caution">
    <text evidence="2">The sequence shown here is derived from an EMBL/GenBank/DDBJ whole genome shotgun (WGS) entry which is preliminary data.</text>
</comment>
<feature type="non-terminal residue" evidence="2">
    <location>
        <position position="169"/>
    </location>
</feature>
<feature type="compositionally biased region" description="Acidic residues" evidence="1">
    <location>
        <begin position="97"/>
        <end position="108"/>
    </location>
</feature>
<accession>A0A4S4LWP0</accession>
<protein>
    <submittedName>
        <fullName evidence="2">Uncharacterized protein</fullName>
    </submittedName>
</protein>
<evidence type="ECO:0000256" key="1">
    <source>
        <dbReference type="SAM" id="MobiDB-lite"/>
    </source>
</evidence>
<dbReference type="EMBL" id="SGPM01000687">
    <property type="protein sequence ID" value="THH17014.1"/>
    <property type="molecule type" value="Genomic_DNA"/>
</dbReference>
<sequence>MHPHLDPSSLLYTCVNHHAQYNLAVESNAPLLTSYIAHSAPPIDETERRFMREYERAMDLQNACVGSEDPTEPDQDLDQDVFLPPLTISEDGPPPLMDDDEDDDDDDDMHPSFFPDDSGDLSAAALEHIASIPLADDPTQSMPLFYDDDDDALGDISDSDPFHKPLETS</sequence>
<dbReference type="OrthoDB" id="3239894at2759"/>
<organism evidence="2 3">
    <name type="scientific">Antrodiella citrinella</name>
    <dbReference type="NCBI Taxonomy" id="2447956"/>
    <lineage>
        <taxon>Eukaryota</taxon>
        <taxon>Fungi</taxon>
        <taxon>Dikarya</taxon>
        <taxon>Basidiomycota</taxon>
        <taxon>Agaricomycotina</taxon>
        <taxon>Agaricomycetes</taxon>
        <taxon>Polyporales</taxon>
        <taxon>Steccherinaceae</taxon>
        <taxon>Antrodiella</taxon>
    </lineage>
</organism>
<keyword evidence="3" id="KW-1185">Reference proteome</keyword>
<gene>
    <name evidence="2" type="ORF">EUX98_g9205</name>
</gene>
<feature type="compositionally biased region" description="Acidic residues" evidence="1">
    <location>
        <begin position="69"/>
        <end position="79"/>
    </location>
</feature>
<evidence type="ECO:0000313" key="2">
    <source>
        <dbReference type="EMBL" id="THH17014.1"/>
    </source>
</evidence>
<reference evidence="2 3" key="1">
    <citation type="submission" date="2019-02" db="EMBL/GenBank/DDBJ databases">
        <title>Genome sequencing of the rare red list fungi Antrodiella citrinella (Flaviporus citrinellus).</title>
        <authorList>
            <person name="Buettner E."/>
            <person name="Kellner H."/>
        </authorList>
    </citation>
    <scope>NUCLEOTIDE SEQUENCE [LARGE SCALE GENOMIC DNA]</scope>
    <source>
        <strain evidence="2 3">DSM 108506</strain>
    </source>
</reference>
<dbReference type="AlphaFoldDB" id="A0A4S4LWP0"/>
<name>A0A4S4LWP0_9APHY</name>
<feature type="region of interest" description="Disordered" evidence="1">
    <location>
        <begin position="64"/>
        <end position="169"/>
    </location>
</feature>
<proteinExistence type="predicted"/>